<feature type="region of interest" description="Disordered" evidence="1">
    <location>
        <begin position="55"/>
        <end position="177"/>
    </location>
</feature>
<evidence type="ECO:0000313" key="2">
    <source>
        <dbReference type="EMBL" id="KAG7090329.1"/>
    </source>
</evidence>
<feature type="compositionally biased region" description="Acidic residues" evidence="1">
    <location>
        <begin position="151"/>
        <end position="161"/>
    </location>
</feature>
<dbReference type="Proteomes" id="UP001049176">
    <property type="component" value="Chromosome 6"/>
</dbReference>
<dbReference type="GeneID" id="66078524"/>
<accession>A0A9P7RV62</accession>
<gene>
    <name evidence="2" type="ORF">E1B28_009448</name>
</gene>
<sequence length="177" mass="19167">MATHPSPHNSTDFPDTPFIPYTDVVLRLLSMHFKDTPYTLTPPPLSDEHVDMVMDSTEVSPPVESHASTSNEPSTTSSHLPNQPLNPFPSISRPASPGGDVEMFPAEEISPNDHEMDDSPPTLSATGQNTPLQDALQELDLDGCSTHSDGLTDDEEDESGVVEEIVVERNSDTDETA</sequence>
<protein>
    <submittedName>
        <fullName evidence="2">Uncharacterized protein</fullName>
    </submittedName>
</protein>
<dbReference type="AlphaFoldDB" id="A0A9P7RV62"/>
<feature type="compositionally biased region" description="Basic and acidic residues" evidence="1">
    <location>
        <begin position="166"/>
        <end position="177"/>
    </location>
</feature>
<dbReference type="EMBL" id="CM032186">
    <property type="protein sequence ID" value="KAG7090329.1"/>
    <property type="molecule type" value="Genomic_DNA"/>
</dbReference>
<proteinExistence type="predicted"/>
<evidence type="ECO:0000313" key="3">
    <source>
        <dbReference type="Proteomes" id="UP001049176"/>
    </source>
</evidence>
<reference evidence="2" key="1">
    <citation type="journal article" date="2021" name="Genome Biol. Evol.">
        <title>The assembled and annotated genome of the fairy-ring fungus Marasmius oreades.</title>
        <authorList>
            <person name="Hiltunen M."/>
            <person name="Ament-Velasquez S.L."/>
            <person name="Johannesson H."/>
        </authorList>
    </citation>
    <scope>NUCLEOTIDE SEQUENCE</scope>
    <source>
        <strain evidence="2">03SP1</strain>
    </source>
</reference>
<evidence type="ECO:0000256" key="1">
    <source>
        <dbReference type="SAM" id="MobiDB-lite"/>
    </source>
</evidence>
<feature type="compositionally biased region" description="Polar residues" evidence="1">
    <location>
        <begin position="121"/>
        <end position="132"/>
    </location>
</feature>
<keyword evidence="3" id="KW-1185">Reference proteome</keyword>
<comment type="caution">
    <text evidence="2">The sequence shown here is derived from an EMBL/GenBank/DDBJ whole genome shotgun (WGS) entry which is preliminary data.</text>
</comment>
<dbReference type="RefSeq" id="XP_043006799.1">
    <property type="nucleotide sequence ID" value="XM_043154345.1"/>
</dbReference>
<feature type="compositionally biased region" description="Polar residues" evidence="1">
    <location>
        <begin position="66"/>
        <end position="85"/>
    </location>
</feature>
<dbReference type="KEGG" id="more:E1B28_009448"/>
<organism evidence="2 3">
    <name type="scientific">Marasmius oreades</name>
    <name type="common">fairy-ring Marasmius</name>
    <dbReference type="NCBI Taxonomy" id="181124"/>
    <lineage>
        <taxon>Eukaryota</taxon>
        <taxon>Fungi</taxon>
        <taxon>Dikarya</taxon>
        <taxon>Basidiomycota</taxon>
        <taxon>Agaricomycotina</taxon>
        <taxon>Agaricomycetes</taxon>
        <taxon>Agaricomycetidae</taxon>
        <taxon>Agaricales</taxon>
        <taxon>Marasmiineae</taxon>
        <taxon>Marasmiaceae</taxon>
        <taxon>Marasmius</taxon>
    </lineage>
</organism>
<name>A0A9P7RV62_9AGAR</name>